<evidence type="ECO:0000259" key="4">
    <source>
        <dbReference type="PROSITE" id="PS51017"/>
    </source>
</evidence>
<dbReference type="GO" id="GO:0009909">
    <property type="term" value="P:regulation of flower development"/>
    <property type="evidence" value="ECO:0007669"/>
    <property type="project" value="InterPro"/>
</dbReference>
<sequence>MHAEAGLQLPLGFSDGFFHDYSSGHSSYVPFSDEGFLSPRFCVGVEDGSRNMANMVQALSVLEYDMGGEGDLFNAPEPILEDPALDPMVNAMSIISGGHVITETIKAADIESTQNDHLSDIYNECKKDLMGKSDTEETISDLLEVKILLAEMVEVPPPSKKINCAEGTILDKSQIEETISELLEVKIPAFETVEVPPPEEANCEEILIHKSASSDCLSSLEWIPSSTRRPEFLDFQGLDFEAALGLKRACSEGDIENLGSKSANSRNTTTACSSFEQLLSIDKTEQRLQKLSRYREKKSKRNFARQIKYACRKALADNQPRIRGRFAKTE</sequence>
<reference evidence="5 6" key="1">
    <citation type="submission" date="2020-08" db="EMBL/GenBank/DDBJ databases">
        <title>Plant Genome Project.</title>
        <authorList>
            <person name="Zhang R.-G."/>
        </authorList>
    </citation>
    <scope>NUCLEOTIDE SEQUENCE [LARGE SCALE GENOMIC DNA]</scope>
    <source>
        <tissue evidence="5">Rhizome</tissue>
    </source>
</reference>
<dbReference type="EMBL" id="JACMSC010000011">
    <property type="protein sequence ID" value="KAG6502381.1"/>
    <property type="molecule type" value="Genomic_DNA"/>
</dbReference>
<dbReference type="InterPro" id="IPR010402">
    <property type="entry name" value="CCT_domain"/>
</dbReference>
<keyword evidence="2 3" id="KW-0539">Nucleus</keyword>
<evidence type="ECO:0000256" key="2">
    <source>
        <dbReference type="ARBA" id="ARBA00023242"/>
    </source>
</evidence>
<proteinExistence type="predicted"/>
<dbReference type="PROSITE" id="PS51017">
    <property type="entry name" value="CCT"/>
    <property type="match status" value="1"/>
</dbReference>
<evidence type="ECO:0000256" key="1">
    <source>
        <dbReference type="ARBA" id="ARBA00004123"/>
    </source>
</evidence>
<comment type="caution">
    <text evidence="5">The sequence shown here is derived from an EMBL/GenBank/DDBJ whole genome shotgun (WGS) entry which is preliminary data.</text>
</comment>
<dbReference type="Proteomes" id="UP000734854">
    <property type="component" value="Unassembled WGS sequence"/>
</dbReference>
<accession>A0A8J5GAF5</accession>
<gene>
    <name evidence="5" type="ORF">ZIOFF_042273</name>
</gene>
<dbReference type="InterPro" id="IPR045281">
    <property type="entry name" value="CONSTANS-like"/>
</dbReference>
<evidence type="ECO:0000313" key="6">
    <source>
        <dbReference type="Proteomes" id="UP000734854"/>
    </source>
</evidence>
<dbReference type="Pfam" id="PF06203">
    <property type="entry name" value="CCT"/>
    <property type="match status" value="1"/>
</dbReference>
<comment type="subcellular location">
    <subcellularLocation>
        <location evidence="1 3">Nucleus</location>
    </subcellularLocation>
</comment>
<name>A0A8J5GAF5_ZINOF</name>
<dbReference type="GO" id="GO:0003700">
    <property type="term" value="F:DNA-binding transcription factor activity"/>
    <property type="evidence" value="ECO:0007669"/>
    <property type="project" value="TreeGrafter"/>
</dbReference>
<dbReference type="OrthoDB" id="153872at2759"/>
<dbReference type="GO" id="GO:0005634">
    <property type="term" value="C:nucleus"/>
    <property type="evidence" value="ECO:0007669"/>
    <property type="project" value="UniProtKB-SubCell"/>
</dbReference>
<dbReference type="PANTHER" id="PTHR31319">
    <property type="entry name" value="ZINC FINGER PROTEIN CONSTANS-LIKE 4"/>
    <property type="match status" value="1"/>
</dbReference>
<protein>
    <recommendedName>
        <fullName evidence="4">CCT domain-containing protein</fullName>
    </recommendedName>
</protein>
<keyword evidence="6" id="KW-1185">Reference proteome</keyword>
<feature type="domain" description="CCT" evidence="4">
    <location>
        <begin position="287"/>
        <end position="329"/>
    </location>
</feature>
<dbReference type="PANTHER" id="PTHR31319:SF71">
    <property type="entry name" value="CCT MOTIF FAMILY PROTEIN"/>
    <property type="match status" value="1"/>
</dbReference>
<evidence type="ECO:0000313" key="5">
    <source>
        <dbReference type="EMBL" id="KAG6502381.1"/>
    </source>
</evidence>
<dbReference type="AlphaFoldDB" id="A0A8J5GAF5"/>
<evidence type="ECO:0000256" key="3">
    <source>
        <dbReference type="PROSITE-ProRule" id="PRU00357"/>
    </source>
</evidence>
<organism evidence="5 6">
    <name type="scientific">Zingiber officinale</name>
    <name type="common">Ginger</name>
    <name type="synonym">Amomum zingiber</name>
    <dbReference type="NCBI Taxonomy" id="94328"/>
    <lineage>
        <taxon>Eukaryota</taxon>
        <taxon>Viridiplantae</taxon>
        <taxon>Streptophyta</taxon>
        <taxon>Embryophyta</taxon>
        <taxon>Tracheophyta</taxon>
        <taxon>Spermatophyta</taxon>
        <taxon>Magnoliopsida</taxon>
        <taxon>Liliopsida</taxon>
        <taxon>Zingiberales</taxon>
        <taxon>Zingiberaceae</taxon>
        <taxon>Zingiber</taxon>
    </lineage>
</organism>